<dbReference type="PANTHER" id="PTHR31293:SF12">
    <property type="entry name" value="RNI-LIKE SUPERFAMILY PROTEIN"/>
    <property type="match status" value="1"/>
</dbReference>
<dbReference type="InterPro" id="IPR013101">
    <property type="entry name" value="LRR_PRU1-like"/>
</dbReference>
<dbReference type="SMART" id="SM00579">
    <property type="entry name" value="FBD"/>
    <property type="match status" value="1"/>
</dbReference>
<dbReference type="InterPro" id="IPR006566">
    <property type="entry name" value="FBD"/>
</dbReference>
<dbReference type="CDD" id="cd22160">
    <property type="entry name" value="F-box_AtFBL13-like"/>
    <property type="match status" value="1"/>
</dbReference>
<dbReference type="Gene3D" id="3.80.10.10">
    <property type="entry name" value="Ribonuclease Inhibitor"/>
    <property type="match status" value="1"/>
</dbReference>
<feature type="domain" description="F-box" evidence="1">
    <location>
        <begin position="1"/>
        <end position="49"/>
    </location>
</feature>
<dbReference type="Gene3D" id="1.20.1280.50">
    <property type="match status" value="1"/>
</dbReference>
<dbReference type="Pfam" id="PF00646">
    <property type="entry name" value="F-box"/>
    <property type="match status" value="1"/>
</dbReference>
<sequence length="605" mass="68781">MDRISSLPDEIICHIVSSLSAKEAAFASVLSKRWQNLFTIVEKLVFANSVQNQGSLMDFADGVLALPASSRVRSSSLKFLRSVHPTHYDDLNRCLCALLKRGILDLNLDMYAGRRYSLPFEVFTSKTLVKLELGCDFGGFVVDNLPENVFLPALETLVLSYIRFKDHRGYAFEKLLSACLVLKELVLYNMEWERWKWSGNLTSPTLQRLIITHGDFYQCDFTTINLITPSLAYLDLYDIVPDDYPVVNLDSLVEAKLDLMLTVDHNYNGLVDDYETISSNPTNLIKGLRNVKILNLASPNTFQAFSYFYEAIPVFKNLYHLTITCDDNEFCWEFLPSLLKNSPKLETLVISGPLHYNEERPESVCECLSGYSFLLSCPLEVLEITDYCGTTGEVEQLKYFVEKLSCLKLVKLHSRKRHGGDRKKLLMLPRASSKCKINNALLPSLKTLVLDSVKFYDRCCGCAFQKLLSACPVLVELVMRELEWELWEWSSCVSSPTLERLTISHNLALGANDLESITFDIPSLTYLDYGDFIPGEYPIVNLDSVVEAKLSLVLTVDHVWMGNYIRYDDNITSDPTNLIKGLKNTMEVSVLYCFVICYIENSKRV</sequence>
<dbReference type="SUPFAM" id="SSF52047">
    <property type="entry name" value="RNI-like"/>
    <property type="match status" value="2"/>
</dbReference>
<reference evidence="3" key="1">
    <citation type="journal article" date="2013" name="Nat. Genet.">
        <title>The Capsella rubella genome and the genomic consequences of rapid mating system evolution.</title>
        <authorList>
            <person name="Slotte T."/>
            <person name="Hazzouri K.M."/>
            <person name="Agren J.A."/>
            <person name="Koenig D."/>
            <person name="Maumus F."/>
            <person name="Guo Y.L."/>
            <person name="Steige K."/>
            <person name="Platts A.E."/>
            <person name="Escobar J.S."/>
            <person name="Newman L.K."/>
            <person name="Wang W."/>
            <person name="Mandakova T."/>
            <person name="Vello E."/>
            <person name="Smith L.M."/>
            <person name="Henz S.R."/>
            <person name="Steffen J."/>
            <person name="Takuno S."/>
            <person name="Brandvain Y."/>
            <person name="Coop G."/>
            <person name="Andolfatto P."/>
            <person name="Hu T.T."/>
            <person name="Blanchette M."/>
            <person name="Clark R.M."/>
            <person name="Quesneville H."/>
            <person name="Nordborg M."/>
            <person name="Gaut B.S."/>
            <person name="Lysak M.A."/>
            <person name="Jenkins J."/>
            <person name="Grimwood J."/>
            <person name="Chapman J."/>
            <person name="Prochnik S."/>
            <person name="Shu S."/>
            <person name="Rokhsar D."/>
            <person name="Schmutz J."/>
            <person name="Weigel D."/>
            <person name="Wright S.I."/>
        </authorList>
    </citation>
    <scope>NUCLEOTIDE SEQUENCE [LARGE SCALE GENOMIC DNA]</scope>
    <source>
        <strain evidence="3">cv. Monte Gargano</strain>
    </source>
</reference>
<dbReference type="Pfam" id="PF24758">
    <property type="entry name" value="LRR_At5g56370"/>
    <property type="match status" value="1"/>
</dbReference>
<evidence type="ECO:0000313" key="2">
    <source>
        <dbReference type="EMBL" id="EOA25484.1"/>
    </source>
</evidence>
<organism evidence="2 3">
    <name type="scientific">Capsella rubella</name>
    <dbReference type="NCBI Taxonomy" id="81985"/>
    <lineage>
        <taxon>Eukaryota</taxon>
        <taxon>Viridiplantae</taxon>
        <taxon>Streptophyta</taxon>
        <taxon>Embryophyta</taxon>
        <taxon>Tracheophyta</taxon>
        <taxon>Spermatophyta</taxon>
        <taxon>Magnoliopsida</taxon>
        <taxon>eudicotyledons</taxon>
        <taxon>Gunneridae</taxon>
        <taxon>Pentapetalae</taxon>
        <taxon>rosids</taxon>
        <taxon>malvids</taxon>
        <taxon>Brassicales</taxon>
        <taxon>Brassicaceae</taxon>
        <taxon>Camelineae</taxon>
        <taxon>Capsella</taxon>
    </lineage>
</organism>
<protein>
    <recommendedName>
        <fullName evidence="1">F-box domain-containing protein</fullName>
    </recommendedName>
</protein>
<dbReference type="InterPro" id="IPR001810">
    <property type="entry name" value="F-box_dom"/>
</dbReference>
<proteinExistence type="predicted"/>
<dbReference type="InterPro" id="IPR053781">
    <property type="entry name" value="F-box_AtFBL13-like"/>
</dbReference>
<dbReference type="EMBL" id="KB870809">
    <property type="protein sequence ID" value="EOA25484.1"/>
    <property type="molecule type" value="Genomic_DNA"/>
</dbReference>
<dbReference type="InterPro" id="IPR055294">
    <property type="entry name" value="FBL60-like"/>
</dbReference>
<dbReference type="Pfam" id="PF07723">
    <property type="entry name" value="LRR_2"/>
    <property type="match status" value="1"/>
</dbReference>
<evidence type="ECO:0000259" key="1">
    <source>
        <dbReference type="PROSITE" id="PS50181"/>
    </source>
</evidence>
<keyword evidence="3" id="KW-1185">Reference proteome</keyword>
<dbReference type="InterPro" id="IPR032675">
    <property type="entry name" value="LRR_dom_sf"/>
</dbReference>
<name>R0H855_9BRAS</name>
<accession>R0H855</accession>
<dbReference type="SUPFAM" id="SSF81383">
    <property type="entry name" value="F-box domain"/>
    <property type="match status" value="1"/>
</dbReference>
<evidence type="ECO:0000313" key="3">
    <source>
        <dbReference type="Proteomes" id="UP000029121"/>
    </source>
</evidence>
<dbReference type="Proteomes" id="UP000029121">
    <property type="component" value="Unassembled WGS sequence"/>
</dbReference>
<dbReference type="PROSITE" id="PS50181">
    <property type="entry name" value="FBOX"/>
    <property type="match status" value="1"/>
</dbReference>
<dbReference type="PANTHER" id="PTHR31293">
    <property type="entry name" value="RNI-LIKE SUPERFAMILY PROTEIN"/>
    <property type="match status" value="1"/>
</dbReference>
<dbReference type="InterPro" id="IPR055411">
    <property type="entry name" value="LRR_FXL15/At3g58940/PEG3-like"/>
</dbReference>
<dbReference type="InterPro" id="IPR036047">
    <property type="entry name" value="F-box-like_dom_sf"/>
</dbReference>
<gene>
    <name evidence="2" type="ORF">CARUB_v10018823mg</name>
</gene>
<dbReference type="AlphaFoldDB" id="R0H855"/>